<dbReference type="GO" id="GO:0000148">
    <property type="term" value="C:1,3-beta-D-glucan synthase complex"/>
    <property type="evidence" value="ECO:0007669"/>
    <property type="project" value="InterPro"/>
</dbReference>
<dbReference type="Proteomes" id="UP000775213">
    <property type="component" value="Unassembled WGS sequence"/>
</dbReference>
<dbReference type="GO" id="GO:0006075">
    <property type="term" value="P:(1-&gt;3)-beta-D-glucan biosynthetic process"/>
    <property type="evidence" value="ECO:0007669"/>
    <property type="project" value="InterPro"/>
</dbReference>
<comment type="caution">
    <text evidence="2">The sequence shown here is derived from an EMBL/GenBank/DDBJ whole genome shotgun (WGS) entry which is preliminary data.</text>
</comment>
<organism evidence="2 3">
    <name type="scientific">Dendrobium chrysotoxum</name>
    <name type="common">Orchid</name>
    <dbReference type="NCBI Taxonomy" id="161865"/>
    <lineage>
        <taxon>Eukaryota</taxon>
        <taxon>Viridiplantae</taxon>
        <taxon>Streptophyta</taxon>
        <taxon>Embryophyta</taxon>
        <taxon>Tracheophyta</taxon>
        <taxon>Spermatophyta</taxon>
        <taxon>Magnoliopsida</taxon>
        <taxon>Liliopsida</taxon>
        <taxon>Asparagales</taxon>
        <taxon>Orchidaceae</taxon>
        <taxon>Epidendroideae</taxon>
        <taxon>Malaxideae</taxon>
        <taxon>Dendrobiinae</taxon>
        <taxon>Dendrobium</taxon>
    </lineage>
</organism>
<protein>
    <recommendedName>
        <fullName evidence="1">Glycosyl transferase 48 domain-containing protein</fullName>
    </recommendedName>
</protein>
<proteinExistence type="predicted"/>
<dbReference type="InterPro" id="IPR003440">
    <property type="entry name" value="Glyco_trans_48_dom"/>
</dbReference>
<evidence type="ECO:0000313" key="3">
    <source>
        <dbReference type="Proteomes" id="UP000775213"/>
    </source>
</evidence>
<dbReference type="EMBL" id="JAGFBR010000003">
    <property type="protein sequence ID" value="KAH0468960.1"/>
    <property type="molecule type" value="Genomic_DNA"/>
</dbReference>
<dbReference type="AlphaFoldDB" id="A0AAV7H498"/>
<dbReference type="GO" id="GO:0003843">
    <property type="term" value="F:1,3-beta-D-glucan synthase activity"/>
    <property type="evidence" value="ECO:0007669"/>
    <property type="project" value="InterPro"/>
</dbReference>
<dbReference type="PANTHER" id="PTHR12741:SF48">
    <property type="entry name" value="1,3-BETA-GLUCAN SYNTHASE COMPONENT FKS1-RELATED"/>
    <property type="match status" value="1"/>
</dbReference>
<accession>A0AAV7H498</accession>
<dbReference type="PANTHER" id="PTHR12741">
    <property type="entry name" value="LYST-INTERACTING PROTEIN LIP5 DOPAMINE RESPONSIVE PROTEIN DRG-1"/>
    <property type="match status" value="1"/>
</dbReference>
<evidence type="ECO:0000259" key="1">
    <source>
        <dbReference type="Pfam" id="PF02364"/>
    </source>
</evidence>
<feature type="domain" description="Glycosyl transferase 48" evidence="1">
    <location>
        <begin position="2"/>
        <end position="92"/>
    </location>
</feature>
<gene>
    <name evidence="2" type="ORF">IEQ34_002192</name>
</gene>
<dbReference type="GO" id="GO:0005886">
    <property type="term" value="C:plasma membrane"/>
    <property type="evidence" value="ECO:0007669"/>
    <property type="project" value="TreeGrafter"/>
</dbReference>
<name>A0AAV7H498_DENCH</name>
<keyword evidence="3" id="KW-1185">Reference proteome</keyword>
<sequence length="93" mass="10412">MATPLKVRSQYEHPNVSDRNFHIIRGGISKASRVINLSEDIFAGFNSTLRQGNITHHEYIQVGKGRDVGLNQISMFEAKVVCSNGEQILSRDI</sequence>
<reference evidence="2 3" key="1">
    <citation type="journal article" date="2021" name="Hortic Res">
        <title>Chromosome-scale assembly of the Dendrobium chrysotoxum genome enhances the understanding of orchid evolution.</title>
        <authorList>
            <person name="Zhang Y."/>
            <person name="Zhang G.Q."/>
            <person name="Zhang D."/>
            <person name="Liu X.D."/>
            <person name="Xu X.Y."/>
            <person name="Sun W.H."/>
            <person name="Yu X."/>
            <person name="Zhu X."/>
            <person name="Wang Z.W."/>
            <person name="Zhao X."/>
            <person name="Zhong W.Y."/>
            <person name="Chen H."/>
            <person name="Yin W.L."/>
            <person name="Huang T."/>
            <person name="Niu S.C."/>
            <person name="Liu Z.J."/>
        </authorList>
    </citation>
    <scope>NUCLEOTIDE SEQUENCE [LARGE SCALE GENOMIC DNA]</scope>
    <source>
        <strain evidence="2">Lindl</strain>
    </source>
</reference>
<evidence type="ECO:0000313" key="2">
    <source>
        <dbReference type="EMBL" id="KAH0468960.1"/>
    </source>
</evidence>
<dbReference type="Pfam" id="PF02364">
    <property type="entry name" value="Glucan_synthase"/>
    <property type="match status" value="1"/>
</dbReference>